<dbReference type="NCBIfam" id="TIGR04372">
    <property type="entry name" value="glycosyl_04372"/>
    <property type="match status" value="1"/>
</dbReference>
<evidence type="ECO:0000313" key="2">
    <source>
        <dbReference type="Proteomes" id="UP000011744"/>
    </source>
</evidence>
<dbReference type="PATRIC" id="fig|1244869.3.peg.1602"/>
<comment type="caution">
    <text evidence="1">The sequence shown here is derived from an EMBL/GenBank/DDBJ whole genome shotgun (WGS) entry which is preliminary data.</text>
</comment>
<dbReference type="OrthoDB" id="5442509at2"/>
<protein>
    <recommendedName>
        <fullName evidence="3">TIGR04372 family glycosyltransferase</fullName>
    </recommendedName>
</protein>
<dbReference type="RefSeq" id="WP_008616186.1">
    <property type="nucleotide sequence ID" value="NZ_AONQ01000016.1"/>
</dbReference>
<dbReference type="Proteomes" id="UP000011744">
    <property type="component" value="Unassembled WGS sequence"/>
</dbReference>
<sequence length="398" mass="45294">MAPIKRLFPLIARLIAWPVLAVLICLEPIIRVRITHLWTARIGHLALNTLIYAAARRRLGPEKRTFRIFFGANPCNRQLFNMWKRVLPVIESRVLSAIYHYAGQRVQKSRVFAPLDCNAGLHKNIALCNGVLSFTEEEERLGHELLQRMGLGPDDWFVCFTSRDPSFHEARVGHDDKDHRNCTVESYLDAARLVTERGGFAIRMGAMVDSPLPDIGNPRIIDYASKFRSDFGDIYLLGKCLFLLGSPTGTISIPSLFGRPVAMANNLPYMAMPGNPISLLVPKLIREPTGELMTFAELHRQGMFNCNPGANKEPWVWDQSEFYARTGRWPVDNTDEEILDLCRDMFDRLDGRAPDPEAARLQRLYKERFWAEVPEVVEYGPDIGPSFALKYRHLIEAS</sequence>
<dbReference type="AlphaFoldDB" id="M2ZT57"/>
<dbReference type="eggNOG" id="COG0859">
    <property type="taxonomic scope" value="Bacteria"/>
</dbReference>
<proteinExistence type="predicted"/>
<name>M2ZT57_9PROT</name>
<gene>
    <name evidence="1" type="ORF">H261_07928</name>
</gene>
<dbReference type="STRING" id="1244869.H261_07928"/>
<evidence type="ECO:0008006" key="3">
    <source>
        <dbReference type="Google" id="ProtNLM"/>
    </source>
</evidence>
<keyword evidence="2" id="KW-1185">Reference proteome</keyword>
<reference evidence="1 2" key="1">
    <citation type="journal article" date="2014" name="Genome Announc.">
        <title>Draft Genome Sequence of Magnetospirillum sp. Strain SO-1, a Freshwater Magnetotactic Bacterium Isolated from the Ol'khovka River, Russia.</title>
        <authorList>
            <person name="Grouzdev D.S."/>
            <person name="Dziuba M.V."/>
            <person name="Sukhacheva M.S."/>
            <person name="Mardanov A.V."/>
            <person name="Beletskiy A.V."/>
            <person name="Kuznetsov B.B."/>
            <person name="Skryabin K.G."/>
        </authorList>
    </citation>
    <scope>NUCLEOTIDE SEQUENCE [LARGE SCALE GENOMIC DNA]</scope>
    <source>
        <strain evidence="1 2">SO-1</strain>
    </source>
</reference>
<evidence type="ECO:0000313" key="1">
    <source>
        <dbReference type="EMBL" id="EME70542.1"/>
    </source>
</evidence>
<dbReference type="InterPro" id="IPR030808">
    <property type="entry name" value="Glycosyl_04372"/>
</dbReference>
<dbReference type="EMBL" id="AONQ01000016">
    <property type="protein sequence ID" value="EME70542.1"/>
    <property type="molecule type" value="Genomic_DNA"/>
</dbReference>
<organism evidence="1 2">
    <name type="scientific">Paramagnetospirillum caucaseum</name>
    <dbReference type="NCBI Taxonomy" id="1244869"/>
    <lineage>
        <taxon>Bacteria</taxon>
        <taxon>Pseudomonadati</taxon>
        <taxon>Pseudomonadota</taxon>
        <taxon>Alphaproteobacteria</taxon>
        <taxon>Rhodospirillales</taxon>
        <taxon>Magnetospirillaceae</taxon>
        <taxon>Paramagnetospirillum</taxon>
    </lineage>
</organism>
<accession>M2ZT57</accession>